<evidence type="ECO:0000313" key="3">
    <source>
        <dbReference type="Proteomes" id="UP000198287"/>
    </source>
</evidence>
<evidence type="ECO:0000256" key="1">
    <source>
        <dbReference type="SAM" id="MobiDB-lite"/>
    </source>
</evidence>
<feature type="region of interest" description="Disordered" evidence="1">
    <location>
        <begin position="359"/>
        <end position="381"/>
    </location>
</feature>
<dbReference type="AlphaFoldDB" id="A0A226E1N0"/>
<comment type="caution">
    <text evidence="2">The sequence shown here is derived from an EMBL/GenBank/DDBJ whole genome shotgun (WGS) entry which is preliminary data.</text>
</comment>
<accession>A0A226E1N0</accession>
<reference evidence="2 3" key="1">
    <citation type="submission" date="2015-12" db="EMBL/GenBank/DDBJ databases">
        <title>The genome of Folsomia candida.</title>
        <authorList>
            <person name="Faddeeva A."/>
            <person name="Derks M.F."/>
            <person name="Anvar Y."/>
            <person name="Smit S."/>
            <person name="Van Straalen N."/>
            <person name="Roelofs D."/>
        </authorList>
    </citation>
    <scope>NUCLEOTIDE SEQUENCE [LARGE SCALE GENOMIC DNA]</scope>
    <source>
        <strain evidence="2 3">VU population</strain>
        <tissue evidence="2">Whole body</tissue>
    </source>
</reference>
<organism evidence="2 3">
    <name type="scientific">Folsomia candida</name>
    <name type="common">Springtail</name>
    <dbReference type="NCBI Taxonomy" id="158441"/>
    <lineage>
        <taxon>Eukaryota</taxon>
        <taxon>Metazoa</taxon>
        <taxon>Ecdysozoa</taxon>
        <taxon>Arthropoda</taxon>
        <taxon>Hexapoda</taxon>
        <taxon>Collembola</taxon>
        <taxon>Entomobryomorpha</taxon>
        <taxon>Isotomoidea</taxon>
        <taxon>Isotomidae</taxon>
        <taxon>Proisotominae</taxon>
        <taxon>Folsomia</taxon>
    </lineage>
</organism>
<feature type="region of interest" description="Disordered" evidence="1">
    <location>
        <begin position="145"/>
        <end position="185"/>
    </location>
</feature>
<feature type="compositionally biased region" description="Polar residues" evidence="1">
    <location>
        <begin position="145"/>
        <end position="165"/>
    </location>
</feature>
<dbReference type="EMBL" id="LNIX01000009">
    <property type="protein sequence ID" value="OXA50376.1"/>
    <property type="molecule type" value="Genomic_DNA"/>
</dbReference>
<dbReference type="Proteomes" id="UP000198287">
    <property type="component" value="Unassembled WGS sequence"/>
</dbReference>
<protein>
    <submittedName>
        <fullName evidence="2">Uncharacterized protein</fullName>
    </submittedName>
</protein>
<feature type="compositionally biased region" description="Low complexity" evidence="1">
    <location>
        <begin position="230"/>
        <end position="244"/>
    </location>
</feature>
<name>A0A226E1N0_FOLCA</name>
<keyword evidence="3" id="KW-1185">Reference proteome</keyword>
<gene>
    <name evidence="2" type="ORF">Fcan01_14740</name>
</gene>
<sequence>MFKFRNDQAKRKPKRSYPFFINSARWRLSESYFKENYHPSQLHDFNWEYWESVCRAEGDTQAETVIQMDENENIQRMRNQARTFSISGENCPMRSDPCGRGDATGTDYDNVTIQCPQNKSNKLQYLLQIGQRVVKSISNIWTSNGVINNSNDKLGNTNERLSQGSKLKKSNSKVPEPPETDQDKACVRCLRWQESHKTSLEEESENMVEMSEDASFLVYRDRRGRRANGLRRVASSESEESTSSNDSLIAGPPMIDFNEPLPNILEHEAIHTNPISNGDARLSARDLDATLGNTSRENLQTVVSQLGLEIPVQSKSSCHTPQHLHSPQQSSCCRHAAHNISIESLDLGSTGGAGFSCDRNPAGNRFAKRPLSTRKSCSSIN</sequence>
<evidence type="ECO:0000313" key="2">
    <source>
        <dbReference type="EMBL" id="OXA50376.1"/>
    </source>
</evidence>
<proteinExistence type="predicted"/>
<feature type="region of interest" description="Disordered" evidence="1">
    <location>
        <begin position="227"/>
        <end position="253"/>
    </location>
</feature>